<dbReference type="RefSeq" id="WP_270951713.1">
    <property type="nucleotide sequence ID" value="NZ_JAQGLA010000053.1"/>
</dbReference>
<name>A0ABT4V4B5_9PSEU</name>
<comment type="cofactor">
    <cofactor evidence="1">
        <name>FAD</name>
        <dbReference type="ChEBI" id="CHEBI:57692"/>
    </cofactor>
</comment>
<dbReference type="SUPFAM" id="SSF51905">
    <property type="entry name" value="FAD/NAD(P)-binding domain"/>
    <property type="match status" value="1"/>
</dbReference>
<evidence type="ECO:0000313" key="6">
    <source>
        <dbReference type="Proteomes" id="UP001210380"/>
    </source>
</evidence>
<reference evidence="5 6" key="1">
    <citation type="submission" date="2022-11" db="EMBL/GenBank/DDBJ databases">
        <title>Draft genome sequence of Saccharopolyspora sp. WRP15-2 isolated from rhizosphere soils of wild rice in Thailand.</title>
        <authorList>
            <person name="Duangmal K."/>
            <person name="Kammanee S."/>
            <person name="Muangham S."/>
        </authorList>
    </citation>
    <scope>NUCLEOTIDE SEQUENCE [LARGE SCALE GENOMIC DNA]</scope>
    <source>
        <strain evidence="5 6">WRP15-2</strain>
    </source>
</reference>
<gene>
    <name evidence="5" type="ORF">OU415_25395</name>
</gene>
<comment type="caution">
    <text evidence="5">The sequence shown here is derived from an EMBL/GenBank/DDBJ whole genome shotgun (WGS) entry which is preliminary data.</text>
</comment>
<keyword evidence="6" id="KW-1185">Reference proteome</keyword>
<sequence>MHDVAVIGAGFAGVTAARDLSLAGHSVIHLEARDRIGGRTYSGEAFGRSVEFGGAYAHWTQPNVWHELERYEISLSTPLAVEKIYWLADDDVHSGTPAEYTAFGGPLVARFVGDARKWFPRPFEPGAAETSAIEKETVADRIDSLHLSTWDRDVLDGVLSSLVCSYGEQGMAQFLLWVATSFGDWHAFIETAGHWPIEGGTRRLLEAIAGDSKAQLRLSTPVAAIEDNGPGVVATTRGGERIPARRAVIALPINTLSDVVITPPVAQSVREMIDQRHPMRTSKIWVRAKGEIEPFVANAPVGKHPINTAKTEYRHDGDTLIVCFCSDASAISAEDHEAVQQALRTLVPGIEVVDTAAHDWVADEFSQGTWVHHRPGNLTRAVPLMREPHGRIHFAGGDIAAVGVGGIDGAIASGARAARDIARALADHGG</sequence>
<comment type="similarity">
    <text evidence="2">Belongs to the flavin monoamine oxidase family.</text>
</comment>
<dbReference type="InterPro" id="IPR001613">
    <property type="entry name" value="Flavin_amine_oxidase"/>
</dbReference>
<organism evidence="5 6">
    <name type="scientific">Saccharopolyspora oryzae</name>
    <dbReference type="NCBI Taxonomy" id="2997343"/>
    <lineage>
        <taxon>Bacteria</taxon>
        <taxon>Bacillati</taxon>
        <taxon>Actinomycetota</taxon>
        <taxon>Actinomycetes</taxon>
        <taxon>Pseudonocardiales</taxon>
        <taxon>Pseudonocardiaceae</taxon>
        <taxon>Saccharopolyspora</taxon>
    </lineage>
</organism>
<dbReference type="Pfam" id="PF01593">
    <property type="entry name" value="Amino_oxidase"/>
    <property type="match status" value="1"/>
</dbReference>
<dbReference type="PRINTS" id="PR00757">
    <property type="entry name" value="AMINEOXDASEF"/>
</dbReference>
<evidence type="ECO:0000259" key="4">
    <source>
        <dbReference type="Pfam" id="PF01593"/>
    </source>
</evidence>
<dbReference type="PANTHER" id="PTHR43563">
    <property type="entry name" value="AMINE OXIDASE"/>
    <property type="match status" value="1"/>
</dbReference>
<dbReference type="InterPro" id="IPR050703">
    <property type="entry name" value="Flavin_MAO"/>
</dbReference>
<dbReference type="EMBL" id="JAQGLA010000053">
    <property type="protein sequence ID" value="MDA3628793.1"/>
    <property type="molecule type" value="Genomic_DNA"/>
</dbReference>
<dbReference type="InterPro" id="IPR036188">
    <property type="entry name" value="FAD/NAD-bd_sf"/>
</dbReference>
<dbReference type="Proteomes" id="UP001210380">
    <property type="component" value="Unassembled WGS sequence"/>
</dbReference>
<evidence type="ECO:0000313" key="5">
    <source>
        <dbReference type="EMBL" id="MDA3628793.1"/>
    </source>
</evidence>
<evidence type="ECO:0000256" key="3">
    <source>
        <dbReference type="ARBA" id="ARBA00023002"/>
    </source>
</evidence>
<dbReference type="Gene3D" id="3.90.660.10">
    <property type="match status" value="1"/>
</dbReference>
<proteinExistence type="inferred from homology"/>
<dbReference type="InterPro" id="IPR002937">
    <property type="entry name" value="Amino_oxidase"/>
</dbReference>
<dbReference type="Gene3D" id="3.50.50.60">
    <property type="entry name" value="FAD/NAD(P)-binding domain"/>
    <property type="match status" value="1"/>
</dbReference>
<protein>
    <submittedName>
        <fullName evidence="5">NAD(P)/FAD-dependent oxidoreductase</fullName>
    </submittedName>
</protein>
<dbReference type="Gene3D" id="1.10.405.10">
    <property type="entry name" value="Guanine Nucleotide Dissociation Inhibitor, domain 1"/>
    <property type="match status" value="1"/>
</dbReference>
<evidence type="ECO:0000256" key="2">
    <source>
        <dbReference type="ARBA" id="ARBA00005995"/>
    </source>
</evidence>
<keyword evidence="3" id="KW-0560">Oxidoreductase</keyword>
<evidence type="ECO:0000256" key="1">
    <source>
        <dbReference type="ARBA" id="ARBA00001974"/>
    </source>
</evidence>
<accession>A0ABT4V4B5</accession>
<feature type="domain" description="Amine oxidase" evidence="4">
    <location>
        <begin position="11"/>
        <end position="421"/>
    </location>
</feature>
<dbReference type="PANTHER" id="PTHR43563:SF1">
    <property type="entry name" value="AMINE OXIDASE [FLAVIN-CONTAINING] B"/>
    <property type="match status" value="1"/>
</dbReference>